<dbReference type="SUPFAM" id="SSF49464">
    <property type="entry name" value="Carboxypeptidase regulatory domain-like"/>
    <property type="match status" value="1"/>
</dbReference>
<gene>
    <name evidence="6" type="ORF">H8R26_14050</name>
</gene>
<dbReference type="InterPro" id="IPR055353">
    <property type="entry name" value="DUF7619"/>
</dbReference>
<evidence type="ECO:0000259" key="4">
    <source>
        <dbReference type="Pfam" id="PF18962"/>
    </source>
</evidence>
<dbReference type="InterPro" id="IPR032675">
    <property type="entry name" value="LRR_dom_sf"/>
</dbReference>
<evidence type="ECO:0000313" key="6">
    <source>
        <dbReference type="EMBL" id="MBC5864545.1"/>
    </source>
</evidence>
<evidence type="ECO:0000256" key="3">
    <source>
        <dbReference type="ARBA" id="ARBA00022737"/>
    </source>
</evidence>
<dbReference type="Pfam" id="PF24595">
    <property type="entry name" value="DUF7619"/>
    <property type="match status" value="1"/>
</dbReference>
<accession>A0ABR7JJ88</accession>
<sequence length="855" mass="94455">MLKSIDVKSSKKLQNLNCRANPFGSLDLNGLSNLNIIDLDFNTSLKSLYIKDIGFNSNDPTHLFNFDTQFALQYICANSGLIPYLQQRTSKYGQNGASYNCLVIDSSCSSNPYSDVIVNVPDVNFKNNLVYSNCFTATAKDLTGKIIRIDKNADGEIQVNEALQVSYLFITSTQPITSLIGIKNFTNLQNLYCNQLQLTSLDLTGLTKLQTIQGSNNALTSVNVTGLINLNNLYLDSNKLSQLNLNGLANLKTLHCSSNQLKSLNLSGLGNLQTLECYSNLLSSIDLSGLTNLLDLSCQSNKLTSLNFNDSTKIKSLACYYNLLTNLDVSNLFSLGSLYCNNNLLKSLFLKNGINEKNLEFGNNPGLTYICADDTQISNVEAQILTNKMSGCNVNSYCSFTPGGNFYTIKGNNKLDSNANGCDFLDNGVPYVKLKLINGSISGSLISDASGKYSIPLQAGMYTITPAIENSNYFTISPSTVNVNFPTQTNPNIRDFCITPIGVHPDLEITLLPLQNSRPGFDVEYKIVYKNKGNQTQSGSVNLTFDDTKLDFISAIPVATDQKVNSLSWNFTNLKPFESKEIIFTLNVNSPMEIPAVNNGDILDFTANITSVVIDETPIDNIFTLNQTVVGSYDPNDKTCLEGNKIKPELIGQYVHYMIRFENTGTYAAQNIVIKDMIDLSKFDISSLIPTSSSHSFVTKISDINKVEFIFENINLPFDDANNDGYVSFKIKTKPTLKVGDSFTNEANIYFDYNFPIVTNKAISKFETTLNIQDFDFSNYFSLYPNPANEELNIIAKQNIEIQSLTIYDILGQVVIAVPNAKSVSKIDVSKLSSGNYFVKVKSDKGFSSKKFIKN</sequence>
<dbReference type="Proteomes" id="UP000621670">
    <property type="component" value="Unassembled WGS sequence"/>
</dbReference>
<dbReference type="InterPro" id="IPR047589">
    <property type="entry name" value="DUF11_rpt"/>
</dbReference>
<name>A0ABR7JJ88_9FLAO</name>
<proteinExistence type="predicted"/>
<dbReference type="InterPro" id="IPR052574">
    <property type="entry name" value="CDIRP"/>
</dbReference>
<evidence type="ECO:0000259" key="5">
    <source>
        <dbReference type="Pfam" id="PF24595"/>
    </source>
</evidence>
<keyword evidence="1" id="KW-0433">Leucine-rich repeat</keyword>
<dbReference type="InterPro" id="IPR008969">
    <property type="entry name" value="CarboxyPept-like_regulatory"/>
</dbReference>
<evidence type="ECO:0000256" key="1">
    <source>
        <dbReference type="ARBA" id="ARBA00022614"/>
    </source>
</evidence>
<dbReference type="Pfam" id="PF18962">
    <property type="entry name" value="Por_Secre_tail"/>
    <property type="match status" value="1"/>
</dbReference>
<keyword evidence="7" id="KW-1185">Reference proteome</keyword>
<organism evidence="6 7">
    <name type="scientific">Flavobacterium turcicum</name>
    <dbReference type="NCBI Taxonomy" id="2764718"/>
    <lineage>
        <taxon>Bacteria</taxon>
        <taxon>Pseudomonadati</taxon>
        <taxon>Bacteroidota</taxon>
        <taxon>Flavobacteriia</taxon>
        <taxon>Flavobacteriales</taxon>
        <taxon>Flavobacteriaceae</taxon>
        <taxon>Flavobacterium</taxon>
    </lineage>
</organism>
<evidence type="ECO:0000256" key="2">
    <source>
        <dbReference type="ARBA" id="ARBA00022729"/>
    </source>
</evidence>
<reference evidence="6 7" key="1">
    <citation type="submission" date="2020-08" db="EMBL/GenBank/DDBJ databases">
        <title>Description of novel Flavobacterium F-400 isolate.</title>
        <authorList>
            <person name="Saticioglu I."/>
            <person name="Duman M."/>
            <person name="Altun S."/>
        </authorList>
    </citation>
    <scope>NUCLEOTIDE SEQUENCE [LARGE SCALE GENOMIC DNA]</scope>
    <source>
        <strain evidence="6 7">F-400</strain>
    </source>
</reference>
<dbReference type="NCBIfam" id="TIGR01451">
    <property type="entry name" value="B_ant_repeat"/>
    <property type="match status" value="1"/>
</dbReference>
<comment type="caution">
    <text evidence="6">The sequence shown here is derived from an EMBL/GenBank/DDBJ whole genome shotgun (WGS) entry which is preliminary data.</text>
</comment>
<feature type="domain" description="DUF7619" evidence="5">
    <location>
        <begin position="634"/>
        <end position="763"/>
    </location>
</feature>
<dbReference type="PANTHER" id="PTHR47566:SF1">
    <property type="entry name" value="PROTEIN NUD1"/>
    <property type="match status" value="1"/>
</dbReference>
<dbReference type="EMBL" id="JACRUM010000010">
    <property type="protein sequence ID" value="MBC5864545.1"/>
    <property type="molecule type" value="Genomic_DNA"/>
</dbReference>
<dbReference type="NCBIfam" id="TIGR04183">
    <property type="entry name" value="Por_Secre_tail"/>
    <property type="match status" value="1"/>
</dbReference>
<dbReference type="SUPFAM" id="SSF52058">
    <property type="entry name" value="L domain-like"/>
    <property type="match status" value="1"/>
</dbReference>
<feature type="domain" description="Secretion system C-terminal sorting" evidence="4">
    <location>
        <begin position="783"/>
        <end position="853"/>
    </location>
</feature>
<evidence type="ECO:0000313" key="7">
    <source>
        <dbReference type="Proteomes" id="UP000621670"/>
    </source>
</evidence>
<dbReference type="Gene3D" id="3.80.10.10">
    <property type="entry name" value="Ribonuclease Inhibitor"/>
    <property type="match status" value="1"/>
</dbReference>
<keyword evidence="2" id="KW-0732">Signal</keyword>
<protein>
    <submittedName>
        <fullName evidence="6">T9SS type A sorting domain-containing protein</fullName>
    </submittedName>
</protein>
<dbReference type="PANTHER" id="PTHR47566">
    <property type="match status" value="1"/>
</dbReference>
<dbReference type="InterPro" id="IPR026444">
    <property type="entry name" value="Secre_tail"/>
</dbReference>
<keyword evidence="3" id="KW-0677">Repeat</keyword>